<name>A0A5B7IVM5_PORTR</name>
<comment type="caution">
    <text evidence="1">The sequence shown here is derived from an EMBL/GenBank/DDBJ whole genome shotgun (WGS) entry which is preliminary data.</text>
</comment>
<protein>
    <submittedName>
        <fullName evidence="1">Uncharacterized protein</fullName>
    </submittedName>
</protein>
<reference evidence="1 2" key="1">
    <citation type="submission" date="2019-05" db="EMBL/GenBank/DDBJ databases">
        <title>Another draft genome of Portunus trituberculatus and its Hox gene families provides insights of decapod evolution.</title>
        <authorList>
            <person name="Jeong J.-H."/>
            <person name="Song I."/>
            <person name="Kim S."/>
            <person name="Choi T."/>
            <person name="Kim D."/>
            <person name="Ryu S."/>
            <person name="Kim W."/>
        </authorList>
    </citation>
    <scope>NUCLEOTIDE SEQUENCE [LARGE SCALE GENOMIC DNA]</scope>
    <source>
        <tissue evidence="1">Muscle</tissue>
    </source>
</reference>
<sequence length="28" mass="3342">MWPSAVATLPPWRRHPRCARKQVSLKIR</sequence>
<proteinExistence type="predicted"/>
<dbReference type="AlphaFoldDB" id="A0A5B7IVM5"/>
<organism evidence="1 2">
    <name type="scientific">Portunus trituberculatus</name>
    <name type="common">Swimming crab</name>
    <name type="synonym">Neptunus trituberculatus</name>
    <dbReference type="NCBI Taxonomy" id="210409"/>
    <lineage>
        <taxon>Eukaryota</taxon>
        <taxon>Metazoa</taxon>
        <taxon>Ecdysozoa</taxon>
        <taxon>Arthropoda</taxon>
        <taxon>Crustacea</taxon>
        <taxon>Multicrustacea</taxon>
        <taxon>Malacostraca</taxon>
        <taxon>Eumalacostraca</taxon>
        <taxon>Eucarida</taxon>
        <taxon>Decapoda</taxon>
        <taxon>Pleocyemata</taxon>
        <taxon>Brachyura</taxon>
        <taxon>Eubrachyura</taxon>
        <taxon>Portunoidea</taxon>
        <taxon>Portunidae</taxon>
        <taxon>Portuninae</taxon>
        <taxon>Portunus</taxon>
    </lineage>
</organism>
<dbReference type="EMBL" id="VSRR010071797">
    <property type="protein sequence ID" value="MPC86535.1"/>
    <property type="molecule type" value="Genomic_DNA"/>
</dbReference>
<dbReference type="Proteomes" id="UP000324222">
    <property type="component" value="Unassembled WGS sequence"/>
</dbReference>
<keyword evidence="2" id="KW-1185">Reference proteome</keyword>
<accession>A0A5B7IVM5</accession>
<evidence type="ECO:0000313" key="1">
    <source>
        <dbReference type="EMBL" id="MPC86535.1"/>
    </source>
</evidence>
<evidence type="ECO:0000313" key="2">
    <source>
        <dbReference type="Proteomes" id="UP000324222"/>
    </source>
</evidence>
<gene>
    <name evidence="1" type="ORF">E2C01_081366</name>
</gene>